<protein>
    <submittedName>
        <fullName evidence="2 3">Uncharacterized protein</fullName>
    </submittedName>
</protein>
<dbReference type="RefSeq" id="XP_056693998.1">
    <property type="nucleotide sequence ID" value="XM_056838020.1"/>
</dbReference>
<gene>
    <name evidence="5" type="primary">LOC130470221</name>
    <name evidence="2" type="synonym">LOC130462412</name>
    <name evidence="3" type="synonym">LOC130467131</name>
    <name evidence="4" type="synonym">LOC130468978</name>
</gene>
<dbReference type="RefSeq" id="XP_056691555.1">
    <property type="nucleotide sequence ID" value="XM_056835577.1"/>
</dbReference>
<evidence type="ECO:0000313" key="1">
    <source>
        <dbReference type="Proteomes" id="UP000813463"/>
    </source>
</evidence>
<reference evidence="1" key="1">
    <citation type="journal article" date="2021" name="Nat. Commun.">
        <title>Genomic analyses provide insights into spinach domestication and the genetic basis of agronomic traits.</title>
        <authorList>
            <person name="Cai X."/>
            <person name="Sun X."/>
            <person name="Xu C."/>
            <person name="Sun H."/>
            <person name="Wang X."/>
            <person name="Ge C."/>
            <person name="Zhang Z."/>
            <person name="Wang Q."/>
            <person name="Fei Z."/>
            <person name="Jiao C."/>
            <person name="Wang Q."/>
        </authorList>
    </citation>
    <scope>NUCLEOTIDE SEQUENCE [LARGE SCALE GENOMIC DNA]</scope>
    <source>
        <strain evidence="1">cv. Varoflay</strain>
    </source>
</reference>
<dbReference type="Proteomes" id="UP000813463">
    <property type="component" value="Chromosome 6"/>
</dbReference>
<dbReference type="RefSeq" id="XP_056686562.1">
    <property type="nucleotide sequence ID" value="XM_056830584.1"/>
</dbReference>
<dbReference type="RefSeq" id="XP_056695850.1">
    <property type="nucleotide sequence ID" value="XM_056839872.1"/>
</dbReference>
<evidence type="ECO:0000313" key="5">
    <source>
        <dbReference type="RefSeq" id="XP_056695850.1"/>
    </source>
</evidence>
<sequence>MNPNYSIFTNNSNPYSSFSRIKRLSASIQLAALPLTHLGDKAMFLAHMTPFYPKELTVLLRTSGKSLWEFNDQDRKALEEDPSVFDYDDIKSKMVQLKAENKQQRQLFEQME</sequence>
<proteinExistence type="predicted"/>
<evidence type="ECO:0000313" key="2">
    <source>
        <dbReference type="RefSeq" id="XP_056686562.1"/>
    </source>
</evidence>
<organism evidence="1 5">
    <name type="scientific">Spinacia oleracea</name>
    <name type="common">Spinach</name>
    <dbReference type="NCBI Taxonomy" id="3562"/>
    <lineage>
        <taxon>Eukaryota</taxon>
        <taxon>Viridiplantae</taxon>
        <taxon>Streptophyta</taxon>
        <taxon>Embryophyta</taxon>
        <taxon>Tracheophyta</taxon>
        <taxon>Spermatophyta</taxon>
        <taxon>Magnoliopsida</taxon>
        <taxon>eudicotyledons</taxon>
        <taxon>Gunneridae</taxon>
        <taxon>Pentapetalae</taxon>
        <taxon>Caryophyllales</taxon>
        <taxon>Chenopodiaceae</taxon>
        <taxon>Chenopodioideae</taxon>
        <taxon>Anserineae</taxon>
        <taxon>Spinacia</taxon>
    </lineage>
</organism>
<name>A0ABM3RJS1_SPIOL</name>
<accession>A0ABM3RJS1</accession>
<keyword evidence="1" id="KW-1185">Reference proteome</keyword>
<dbReference type="Proteomes" id="UP000813463">
    <property type="component" value="Chromosome 3"/>
</dbReference>
<evidence type="ECO:0000313" key="3">
    <source>
        <dbReference type="RefSeq" id="XP_056691555.1"/>
    </source>
</evidence>
<dbReference type="GeneID" id="130470221"/>
<dbReference type="Proteomes" id="UP000813463">
    <property type="component" value="Chromosome 2"/>
</dbReference>
<evidence type="ECO:0000313" key="4">
    <source>
        <dbReference type="RefSeq" id="XP_056693998.1"/>
    </source>
</evidence>
<reference evidence="2 3" key="2">
    <citation type="submission" date="2025-05" db="UniProtKB">
        <authorList>
            <consortium name="RefSeq"/>
        </authorList>
    </citation>
    <scope>IDENTIFICATION</scope>
    <source>
        <tissue evidence="2 3">Leaf</tissue>
    </source>
</reference>